<dbReference type="PANTHER" id="PTHR19918">
    <property type="entry name" value="CELL DIVISION CYCLE 20 CDC20 FIZZY -RELATED"/>
    <property type="match status" value="1"/>
</dbReference>
<evidence type="ECO:0000256" key="1">
    <source>
        <dbReference type="ARBA" id="ARBA00006445"/>
    </source>
</evidence>
<sequence length="578" mass="64658">MDIESLLSSLSFEESQQQQHQFDALDFQLQPQLSSQSSTSISSSYSLSSPSYQQHYQQQIPSQQDCFSSMHLAKQSSSISSCSTSSSAWSDSRFIPSRKQSKYNVMLSSAHEVKMQKSTKGQFLHDENDISIAQLYKKHVLELNNSKNENKLHFCDSKVSNKQFGRKGNKASAASSNSLSAALPYGPDSNMLLNNENSCNGLESMILSMQKTQAQHRINEQLSASNSSSFSRKQNQISYSQIKVLDAPGLIDDFYLNLLDWSQRNLLAVALGSTVYVWNGQNNQVLKMCDVTKIPNPLIQDQSPHVLEQNKVQSIQWSQSGNLLGVGDANGIISIYDLHTQKRLNSLPLHTDRIGSLAWRDDFIVASGSRDKSIFCTDIRISTPSNKRCIQRFTGHKQEVCGLKWSFDHQMLASGGNDNKLFVWSLRTSTHINKFQEHKAGVKAIAWSPHQHGLLVSGGGTADRTIRFWNTQLGEQVDCIEVNSQVCNLVFSKNENEFVSTHGFQDNDIIVWKYPTLQKIACLTGHTCRVLQLGLSPCSTKIVTGAGDETLRFWDVFKSNKNVPNKQGSLLDTKVDLR</sequence>
<dbReference type="GO" id="GO:1905786">
    <property type="term" value="P:positive regulation of anaphase-promoting complex-dependent catabolic process"/>
    <property type="evidence" value="ECO:0007669"/>
    <property type="project" value="TreeGrafter"/>
</dbReference>
<dbReference type="eggNOG" id="KOG0305">
    <property type="taxonomic scope" value="Eukaryota"/>
</dbReference>
<dbReference type="GO" id="GO:0010997">
    <property type="term" value="F:anaphase-promoting complex binding"/>
    <property type="evidence" value="ECO:0007669"/>
    <property type="project" value="InterPro"/>
</dbReference>
<dbReference type="GeneID" id="7839252"/>
<keyword evidence="2 5" id="KW-0853">WD repeat</keyword>
<dbReference type="InterPro" id="IPR033010">
    <property type="entry name" value="Cdc20/Fizzy"/>
</dbReference>
<evidence type="ECO:0000256" key="3">
    <source>
        <dbReference type="ARBA" id="ARBA00022737"/>
    </source>
</evidence>
<name>I7LY73_TETTS</name>
<dbReference type="PANTHER" id="PTHR19918:SF1">
    <property type="entry name" value="FIZZY-RELATED PROTEIN HOMOLOG"/>
    <property type="match status" value="1"/>
</dbReference>
<evidence type="ECO:0000256" key="4">
    <source>
        <dbReference type="ARBA" id="ARBA00023306"/>
    </source>
</evidence>
<dbReference type="Proteomes" id="UP000009168">
    <property type="component" value="Unassembled WGS sequence"/>
</dbReference>
<protein>
    <submittedName>
        <fullName evidence="7">Eukaryotic translation initiation factor eIF2A</fullName>
    </submittedName>
</protein>
<dbReference type="InterPro" id="IPR056150">
    <property type="entry name" value="WD40_CDC20-Fz"/>
</dbReference>
<dbReference type="PROSITE" id="PS00678">
    <property type="entry name" value="WD_REPEATS_1"/>
    <property type="match status" value="1"/>
</dbReference>
<organism evidence="7 8">
    <name type="scientific">Tetrahymena thermophila (strain SB210)</name>
    <dbReference type="NCBI Taxonomy" id="312017"/>
    <lineage>
        <taxon>Eukaryota</taxon>
        <taxon>Sar</taxon>
        <taxon>Alveolata</taxon>
        <taxon>Ciliophora</taxon>
        <taxon>Intramacronucleata</taxon>
        <taxon>Oligohymenophorea</taxon>
        <taxon>Hymenostomatida</taxon>
        <taxon>Tetrahymenina</taxon>
        <taxon>Tetrahymenidae</taxon>
        <taxon>Tetrahymena</taxon>
    </lineage>
</organism>
<keyword evidence="4" id="KW-0131">Cell cycle</keyword>
<dbReference type="InParanoid" id="I7LY73"/>
<feature type="repeat" description="WD" evidence="5">
    <location>
        <begin position="393"/>
        <end position="434"/>
    </location>
</feature>
<dbReference type="STRING" id="312017.I7LY73"/>
<dbReference type="SMART" id="SM00320">
    <property type="entry name" value="WD40"/>
    <property type="match status" value="7"/>
</dbReference>
<dbReference type="GO" id="GO:0031145">
    <property type="term" value="P:anaphase-promoting complex-dependent catabolic process"/>
    <property type="evidence" value="ECO:0007669"/>
    <property type="project" value="TreeGrafter"/>
</dbReference>
<dbReference type="Pfam" id="PF24807">
    <property type="entry name" value="WD40_CDC20-Fz"/>
    <property type="match status" value="1"/>
</dbReference>
<dbReference type="InterPro" id="IPR036322">
    <property type="entry name" value="WD40_repeat_dom_sf"/>
</dbReference>
<feature type="domain" description="CDC20/Fizzy WD40" evidence="6">
    <location>
        <begin position="245"/>
        <end position="554"/>
    </location>
</feature>
<accession>I7LY73</accession>
<dbReference type="HOGENOM" id="CLU_014831_4_1_1"/>
<dbReference type="InterPro" id="IPR015943">
    <property type="entry name" value="WD40/YVTN_repeat-like_dom_sf"/>
</dbReference>
<dbReference type="GO" id="GO:1990757">
    <property type="term" value="F:ubiquitin ligase activator activity"/>
    <property type="evidence" value="ECO:0007669"/>
    <property type="project" value="TreeGrafter"/>
</dbReference>
<feature type="repeat" description="WD" evidence="5">
    <location>
        <begin position="523"/>
        <end position="556"/>
    </location>
</feature>
<dbReference type="InterPro" id="IPR001680">
    <property type="entry name" value="WD40_rpt"/>
</dbReference>
<comment type="similarity">
    <text evidence="1">Belongs to the WD repeat CDC20/Fizzy family.</text>
</comment>
<dbReference type="SUPFAM" id="SSF50978">
    <property type="entry name" value="WD40 repeat-like"/>
    <property type="match status" value="1"/>
</dbReference>
<keyword evidence="7" id="KW-0648">Protein biosynthesis</keyword>
<dbReference type="CDD" id="cd00200">
    <property type="entry name" value="WD40"/>
    <property type="match status" value="1"/>
</dbReference>
<reference evidence="8" key="1">
    <citation type="journal article" date="2006" name="PLoS Biol.">
        <title>Macronuclear genome sequence of the ciliate Tetrahymena thermophila, a model eukaryote.</title>
        <authorList>
            <person name="Eisen J.A."/>
            <person name="Coyne R.S."/>
            <person name="Wu M."/>
            <person name="Wu D."/>
            <person name="Thiagarajan M."/>
            <person name="Wortman J.R."/>
            <person name="Badger J.H."/>
            <person name="Ren Q."/>
            <person name="Amedeo P."/>
            <person name="Jones K.M."/>
            <person name="Tallon L.J."/>
            <person name="Delcher A.L."/>
            <person name="Salzberg S.L."/>
            <person name="Silva J.C."/>
            <person name="Haas B.J."/>
            <person name="Majoros W.H."/>
            <person name="Farzad M."/>
            <person name="Carlton J.M."/>
            <person name="Smith R.K. Jr."/>
            <person name="Garg J."/>
            <person name="Pearlman R.E."/>
            <person name="Karrer K.M."/>
            <person name="Sun L."/>
            <person name="Manning G."/>
            <person name="Elde N.C."/>
            <person name="Turkewitz A.P."/>
            <person name="Asai D.J."/>
            <person name="Wilkes D.E."/>
            <person name="Wang Y."/>
            <person name="Cai H."/>
            <person name="Collins K."/>
            <person name="Stewart B.A."/>
            <person name="Lee S.R."/>
            <person name="Wilamowska K."/>
            <person name="Weinberg Z."/>
            <person name="Ruzzo W.L."/>
            <person name="Wloga D."/>
            <person name="Gaertig J."/>
            <person name="Frankel J."/>
            <person name="Tsao C.-C."/>
            <person name="Gorovsky M.A."/>
            <person name="Keeling P.J."/>
            <person name="Waller R.F."/>
            <person name="Patron N.J."/>
            <person name="Cherry J.M."/>
            <person name="Stover N.A."/>
            <person name="Krieger C.J."/>
            <person name="del Toro C."/>
            <person name="Ryder H.F."/>
            <person name="Williamson S.C."/>
            <person name="Barbeau R.A."/>
            <person name="Hamilton E.P."/>
            <person name="Orias E."/>
        </authorList>
    </citation>
    <scope>NUCLEOTIDE SEQUENCE [LARGE SCALE GENOMIC DNA]</scope>
    <source>
        <strain evidence="8">SB210</strain>
    </source>
</reference>
<dbReference type="InterPro" id="IPR019775">
    <property type="entry name" value="WD40_repeat_CS"/>
</dbReference>
<evidence type="ECO:0000313" key="8">
    <source>
        <dbReference type="Proteomes" id="UP000009168"/>
    </source>
</evidence>
<dbReference type="RefSeq" id="XP_001028072.1">
    <property type="nucleotide sequence ID" value="XM_001028072.3"/>
</dbReference>
<gene>
    <name evidence="7" type="ORF">TTHERM_00526610</name>
</gene>
<feature type="repeat" description="WD" evidence="5">
    <location>
        <begin position="435"/>
        <end position="479"/>
    </location>
</feature>
<dbReference type="AlphaFoldDB" id="I7LY73"/>
<dbReference type="PROSITE" id="PS50082">
    <property type="entry name" value="WD_REPEATS_2"/>
    <property type="match status" value="3"/>
</dbReference>
<evidence type="ECO:0000256" key="5">
    <source>
        <dbReference type="PROSITE-ProRule" id="PRU00221"/>
    </source>
</evidence>
<proteinExistence type="inferred from homology"/>
<dbReference type="OMA" id="TSTHINK"/>
<dbReference type="PROSITE" id="PS50294">
    <property type="entry name" value="WD_REPEATS_REGION"/>
    <property type="match status" value="2"/>
</dbReference>
<dbReference type="EMBL" id="GG662209">
    <property type="protein sequence ID" value="EAS07830.1"/>
    <property type="molecule type" value="Genomic_DNA"/>
</dbReference>
<keyword evidence="8" id="KW-1185">Reference proteome</keyword>
<keyword evidence="7" id="KW-0396">Initiation factor</keyword>
<evidence type="ECO:0000256" key="2">
    <source>
        <dbReference type="ARBA" id="ARBA00022574"/>
    </source>
</evidence>
<evidence type="ECO:0000313" key="7">
    <source>
        <dbReference type="EMBL" id="EAS07830.1"/>
    </source>
</evidence>
<dbReference type="KEGG" id="tet:TTHERM_00526610"/>
<dbReference type="FunCoup" id="I7LY73">
    <property type="interactions" value="273"/>
</dbReference>
<dbReference type="OrthoDB" id="10263272at2759"/>
<dbReference type="GO" id="GO:0005680">
    <property type="term" value="C:anaphase-promoting complex"/>
    <property type="evidence" value="ECO:0007669"/>
    <property type="project" value="TreeGrafter"/>
</dbReference>
<dbReference type="Gene3D" id="2.130.10.10">
    <property type="entry name" value="YVTN repeat-like/Quinoprotein amine dehydrogenase"/>
    <property type="match status" value="1"/>
</dbReference>
<keyword evidence="3" id="KW-0677">Repeat</keyword>
<evidence type="ECO:0000259" key="6">
    <source>
        <dbReference type="Pfam" id="PF24807"/>
    </source>
</evidence>
<dbReference type="GO" id="GO:0003743">
    <property type="term" value="F:translation initiation factor activity"/>
    <property type="evidence" value="ECO:0007669"/>
    <property type="project" value="UniProtKB-KW"/>
</dbReference>